<evidence type="ECO:0000313" key="4">
    <source>
        <dbReference type="EMBL" id="SVD24855.1"/>
    </source>
</evidence>
<sequence>EIFPHRPSQLLDTLCELDFRMAVTVPDGWLGQLLVQIENHVDMQLIRATHEEEALAIACGARIGGARTVLLVQNVGIMTMGAGMVSLAMRYQIPLLILASFRGSPRDPVFYHIPKGRVTLPVLRAMGLHHAVVRPDAPIDSQLKEAATYAEEASQPFVLLMGREDVQW</sequence>
<keyword evidence="1" id="KW-0210">Decarboxylase</keyword>
<dbReference type="InterPro" id="IPR051818">
    <property type="entry name" value="TPP_dependent_decarboxylase"/>
</dbReference>
<dbReference type="EMBL" id="UINC01138729">
    <property type="protein sequence ID" value="SVD24855.1"/>
    <property type="molecule type" value="Genomic_DNA"/>
</dbReference>
<accession>A0A382TSZ9</accession>
<gene>
    <name evidence="4" type="ORF">METZ01_LOCUS377709</name>
</gene>
<dbReference type="PANTHER" id="PTHR42818">
    <property type="entry name" value="SULFOPYRUVATE DECARBOXYLASE SUBUNIT ALPHA"/>
    <property type="match status" value="1"/>
</dbReference>
<dbReference type="Gene3D" id="3.40.50.970">
    <property type="match status" value="1"/>
</dbReference>
<evidence type="ECO:0000259" key="3">
    <source>
        <dbReference type="Pfam" id="PF02776"/>
    </source>
</evidence>
<reference evidence="4" key="1">
    <citation type="submission" date="2018-05" db="EMBL/GenBank/DDBJ databases">
        <authorList>
            <person name="Lanie J.A."/>
            <person name="Ng W.-L."/>
            <person name="Kazmierczak K.M."/>
            <person name="Andrzejewski T.M."/>
            <person name="Davidsen T.M."/>
            <person name="Wayne K.J."/>
            <person name="Tettelin H."/>
            <person name="Glass J.I."/>
            <person name="Rusch D."/>
            <person name="Podicherti R."/>
            <person name="Tsui H.-C.T."/>
            <person name="Winkler M.E."/>
        </authorList>
    </citation>
    <scope>NUCLEOTIDE SEQUENCE</scope>
</reference>
<dbReference type="InterPro" id="IPR012001">
    <property type="entry name" value="Thiamin_PyroP_enz_TPP-bd_dom"/>
</dbReference>
<evidence type="ECO:0000256" key="1">
    <source>
        <dbReference type="ARBA" id="ARBA00022793"/>
    </source>
</evidence>
<feature type="domain" description="Thiamine pyrophosphate enzyme N-terminal TPP-binding" evidence="3">
    <location>
        <begin position="9"/>
        <end position="102"/>
    </location>
</feature>
<keyword evidence="2" id="KW-0456">Lyase</keyword>
<dbReference type="AlphaFoldDB" id="A0A382TSZ9"/>
<dbReference type="PANTHER" id="PTHR42818:SF1">
    <property type="entry name" value="SULFOPYRUVATE DECARBOXYLASE"/>
    <property type="match status" value="1"/>
</dbReference>
<dbReference type="GO" id="GO:0016831">
    <property type="term" value="F:carboxy-lyase activity"/>
    <property type="evidence" value="ECO:0007669"/>
    <property type="project" value="UniProtKB-KW"/>
</dbReference>
<dbReference type="SUPFAM" id="SSF52518">
    <property type="entry name" value="Thiamin diphosphate-binding fold (THDP-binding)"/>
    <property type="match status" value="1"/>
</dbReference>
<dbReference type="GO" id="GO:0030976">
    <property type="term" value="F:thiamine pyrophosphate binding"/>
    <property type="evidence" value="ECO:0007669"/>
    <property type="project" value="InterPro"/>
</dbReference>
<protein>
    <recommendedName>
        <fullName evidence="3">Thiamine pyrophosphate enzyme N-terminal TPP-binding domain-containing protein</fullName>
    </recommendedName>
</protein>
<dbReference type="Pfam" id="PF02776">
    <property type="entry name" value="TPP_enzyme_N"/>
    <property type="match status" value="1"/>
</dbReference>
<evidence type="ECO:0000256" key="2">
    <source>
        <dbReference type="ARBA" id="ARBA00023239"/>
    </source>
</evidence>
<organism evidence="4">
    <name type="scientific">marine metagenome</name>
    <dbReference type="NCBI Taxonomy" id="408172"/>
    <lineage>
        <taxon>unclassified sequences</taxon>
        <taxon>metagenomes</taxon>
        <taxon>ecological metagenomes</taxon>
    </lineage>
</organism>
<dbReference type="InterPro" id="IPR029061">
    <property type="entry name" value="THDP-binding"/>
</dbReference>
<feature type="non-terminal residue" evidence="4">
    <location>
        <position position="1"/>
    </location>
</feature>
<proteinExistence type="predicted"/>
<name>A0A382TSZ9_9ZZZZ</name>